<dbReference type="EMBL" id="KZ308166">
    <property type="protein sequence ID" value="KAG8223578.1"/>
    <property type="molecule type" value="Genomic_DNA"/>
</dbReference>
<evidence type="ECO:0008006" key="3">
    <source>
        <dbReference type="Google" id="ProtNLM"/>
    </source>
</evidence>
<dbReference type="InterPro" id="IPR026669">
    <property type="entry name" value="Arsenite_MeTrfase-like"/>
</dbReference>
<keyword evidence="2" id="KW-1185">Reference proteome</keyword>
<dbReference type="PANTHER" id="PTHR43675">
    <property type="entry name" value="ARSENITE METHYLTRANSFERASE"/>
    <property type="match status" value="1"/>
</dbReference>
<comment type="caution">
    <text evidence="1">The sequence shown here is derived from an EMBL/GenBank/DDBJ whole genome shotgun (WGS) entry which is preliminary data.</text>
</comment>
<dbReference type="PANTHER" id="PTHR43675:SF1">
    <property type="entry name" value="RIKEN CDNA 2700097O09 GENE"/>
    <property type="match status" value="1"/>
</dbReference>
<evidence type="ECO:0000313" key="2">
    <source>
        <dbReference type="Proteomes" id="UP000792457"/>
    </source>
</evidence>
<dbReference type="SUPFAM" id="SSF53335">
    <property type="entry name" value="S-adenosyl-L-methionine-dependent methyltransferases"/>
    <property type="match status" value="1"/>
</dbReference>
<dbReference type="CDD" id="cd02440">
    <property type="entry name" value="AdoMet_MTases"/>
    <property type="match status" value="1"/>
</dbReference>
<sequence>MQDEVLKNIASDIRKVLPPDAILPSESICMPTVGESAMLDPRHTAHVDGFLYDDELVDELCDAGKMSRNYCTDCGSHRTKPISFISHSASRGRLLYIFTALLGPLNEKTILDVGSRLGAILYGAYLYSTASKIFGIELNKDLCDLQKGIVQKYGFQDRIQVLERNLVDSSELVQLADVVILNNVFEFFMPHEAQVHMWRFLRNTIKSGTLLVTIPPLEESLQHMKARFAMNLDTGINLEEWVRESPPFNADAPGIENLQSEIDEVKLYVVL</sequence>
<dbReference type="AlphaFoldDB" id="A0A8K0NVR7"/>
<dbReference type="InterPro" id="IPR029063">
    <property type="entry name" value="SAM-dependent_MTases_sf"/>
</dbReference>
<reference evidence="1" key="1">
    <citation type="submission" date="2013-04" db="EMBL/GenBank/DDBJ databases">
        <authorList>
            <person name="Qu J."/>
            <person name="Murali S.C."/>
            <person name="Bandaranaike D."/>
            <person name="Bellair M."/>
            <person name="Blankenburg K."/>
            <person name="Chao H."/>
            <person name="Dinh H."/>
            <person name="Doddapaneni H."/>
            <person name="Downs B."/>
            <person name="Dugan-Rocha S."/>
            <person name="Elkadiri S."/>
            <person name="Gnanaolivu R.D."/>
            <person name="Hernandez B."/>
            <person name="Javaid M."/>
            <person name="Jayaseelan J.C."/>
            <person name="Lee S."/>
            <person name="Li M."/>
            <person name="Ming W."/>
            <person name="Munidasa M."/>
            <person name="Muniz J."/>
            <person name="Nguyen L."/>
            <person name="Ongeri F."/>
            <person name="Osuji N."/>
            <person name="Pu L.-L."/>
            <person name="Puazo M."/>
            <person name="Qu C."/>
            <person name="Quiroz J."/>
            <person name="Raj R."/>
            <person name="Weissenberger G."/>
            <person name="Xin Y."/>
            <person name="Zou X."/>
            <person name="Han Y."/>
            <person name="Richards S."/>
            <person name="Worley K."/>
            <person name="Muzny D."/>
            <person name="Gibbs R."/>
        </authorList>
    </citation>
    <scope>NUCLEOTIDE SEQUENCE</scope>
    <source>
        <strain evidence="1">Sampled in the wild</strain>
    </source>
</reference>
<reference evidence="1" key="2">
    <citation type="submission" date="2017-10" db="EMBL/GenBank/DDBJ databases">
        <title>Ladona fulva Genome sequencing and assembly.</title>
        <authorList>
            <person name="Murali S."/>
            <person name="Richards S."/>
            <person name="Bandaranaike D."/>
            <person name="Bellair M."/>
            <person name="Blankenburg K."/>
            <person name="Chao H."/>
            <person name="Dinh H."/>
            <person name="Doddapaneni H."/>
            <person name="Dugan-Rocha S."/>
            <person name="Elkadiri S."/>
            <person name="Gnanaolivu R."/>
            <person name="Hernandez B."/>
            <person name="Skinner E."/>
            <person name="Javaid M."/>
            <person name="Lee S."/>
            <person name="Li M."/>
            <person name="Ming W."/>
            <person name="Munidasa M."/>
            <person name="Muniz J."/>
            <person name="Nguyen L."/>
            <person name="Hughes D."/>
            <person name="Osuji N."/>
            <person name="Pu L.-L."/>
            <person name="Puazo M."/>
            <person name="Qu C."/>
            <person name="Quiroz J."/>
            <person name="Raj R."/>
            <person name="Weissenberger G."/>
            <person name="Xin Y."/>
            <person name="Zou X."/>
            <person name="Han Y."/>
            <person name="Worley K."/>
            <person name="Muzny D."/>
            <person name="Gibbs R."/>
        </authorList>
    </citation>
    <scope>NUCLEOTIDE SEQUENCE</scope>
    <source>
        <strain evidence="1">Sampled in the wild</strain>
    </source>
</reference>
<accession>A0A8K0NVR7</accession>
<evidence type="ECO:0000313" key="1">
    <source>
        <dbReference type="EMBL" id="KAG8223578.1"/>
    </source>
</evidence>
<name>A0A8K0NVR7_LADFU</name>
<organism evidence="1 2">
    <name type="scientific">Ladona fulva</name>
    <name type="common">Scarce chaser dragonfly</name>
    <name type="synonym">Libellula fulva</name>
    <dbReference type="NCBI Taxonomy" id="123851"/>
    <lineage>
        <taxon>Eukaryota</taxon>
        <taxon>Metazoa</taxon>
        <taxon>Ecdysozoa</taxon>
        <taxon>Arthropoda</taxon>
        <taxon>Hexapoda</taxon>
        <taxon>Insecta</taxon>
        <taxon>Pterygota</taxon>
        <taxon>Palaeoptera</taxon>
        <taxon>Odonata</taxon>
        <taxon>Epiprocta</taxon>
        <taxon>Anisoptera</taxon>
        <taxon>Libelluloidea</taxon>
        <taxon>Libellulidae</taxon>
        <taxon>Ladona</taxon>
    </lineage>
</organism>
<protein>
    <recommendedName>
        <fullName evidence="3">Methyltransferase type 11 domain-containing protein</fullName>
    </recommendedName>
</protein>
<gene>
    <name evidence="1" type="ORF">J437_LFUL003042</name>
</gene>
<proteinExistence type="predicted"/>
<dbReference type="Proteomes" id="UP000792457">
    <property type="component" value="Unassembled WGS sequence"/>
</dbReference>
<dbReference type="GO" id="GO:0008168">
    <property type="term" value="F:methyltransferase activity"/>
    <property type="evidence" value="ECO:0007669"/>
    <property type="project" value="TreeGrafter"/>
</dbReference>
<dbReference type="OrthoDB" id="15794at2759"/>
<dbReference type="Gene3D" id="3.40.50.150">
    <property type="entry name" value="Vaccinia Virus protein VP39"/>
    <property type="match status" value="1"/>
</dbReference>